<dbReference type="EMBL" id="BCMM01000021">
    <property type="protein sequence ID" value="GAQ64088.1"/>
    <property type="molecule type" value="Genomic_DNA"/>
</dbReference>
<evidence type="ECO:0000313" key="1">
    <source>
        <dbReference type="EMBL" id="GAQ64088.1"/>
    </source>
</evidence>
<reference evidence="2" key="1">
    <citation type="submission" date="2015-11" db="EMBL/GenBank/DDBJ databases">
        <authorList>
            <consortium name="Cross-ministerial Strategic Innovation Promotion Program (SIP) consortium"/>
            <person name="Tomihama T."/>
            <person name="Ikenaga M."/>
            <person name="Sakai M."/>
            <person name="Okubo T."/>
            <person name="Ikeda S."/>
        </authorList>
    </citation>
    <scope>NUCLEOTIDE SEQUENCE [LARGE SCALE GENOMIC DNA]</scope>
    <source>
        <strain evidence="2">S58</strain>
    </source>
</reference>
<dbReference type="RefSeq" id="WP_059081630.1">
    <property type="nucleotide sequence ID" value="NZ_BCMM01000021.1"/>
</dbReference>
<sequence>MTHDLYDLLEITPEPATPVRPVARVRATLPKGWGTGPRAPRTALEAARLLQAAGHRVCLVSNGDHTCITGDRPSLVDLP</sequence>
<accession>A0A117EEI9</accession>
<organism evidence="1 2">
    <name type="scientific">Streptomyces scabiei</name>
    <dbReference type="NCBI Taxonomy" id="1930"/>
    <lineage>
        <taxon>Bacteria</taxon>
        <taxon>Bacillati</taxon>
        <taxon>Actinomycetota</taxon>
        <taxon>Actinomycetes</taxon>
        <taxon>Kitasatosporales</taxon>
        <taxon>Streptomycetaceae</taxon>
        <taxon>Streptomyces</taxon>
    </lineage>
</organism>
<comment type="caution">
    <text evidence="1">The sequence shown here is derived from an EMBL/GenBank/DDBJ whole genome shotgun (WGS) entry which is preliminary data.</text>
</comment>
<dbReference type="Proteomes" id="UP000067448">
    <property type="component" value="Unassembled WGS sequence"/>
</dbReference>
<proteinExistence type="predicted"/>
<name>A0A117EEI9_STRSC</name>
<gene>
    <name evidence="1" type="ORF">SsS58_04478</name>
</gene>
<evidence type="ECO:0000313" key="2">
    <source>
        <dbReference type="Proteomes" id="UP000067448"/>
    </source>
</evidence>
<reference evidence="1 2" key="2">
    <citation type="journal article" date="2016" name="Genome Announc.">
        <title>Draft Genome Sequences of Streptomyces scabiei S58, Streptomyces turgidiscabies T45, and Streptomyces acidiscabies a10, the Pathogens of Potato Common Scab, Isolated in Japan.</title>
        <authorList>
            <person name="Tomihama T."/>
            <person name="Nishi Y."/>
            <person name="Sakai M."/>
            <person name="Ikenaga M."/>
            <person name="Okubo T."/>
            <person name="Ikeda S."/>
        </authorList>
    </citation>
    <scope>NUCLEOTIDE SEQUENCE [LARGE SCALE GENOMIC DNA]</scope>
    <source>
        <strain evidence="1 2">S58</strain>
    </source>
</reference>
<dbReference type="AlphaFoldDB" id="A0A117EEI9"/>
<reference evidence="2" key="3">
    <citation type="submission" date="2016-02" db="EMBL/GenBank/DDBJ databases">
        <title>Draft genome of pathogenic Streptomyces sp. in Japan.</title>
        <authorList>
            <person name="Tomihama T."/>
            <person name="Ikenaga M."/>
            <person name="Sakai M."/>
            <person name="Okubo T."/>
            <person name="Ikeda S."/>
        </authorList>
    </citation>
    <scope>NUCLEOTIDE SEQUENCE [LARGE SCALE GENOMIC DNA]</scope>
    <source>
        <strain evidence="2">S58</strain>
    </source>
</reference>
<protein>
    <submittedName>
        <fullName evidence="1">Uncharacterized protein</fullName>
    </submittedName>
</protein>